<keyword evidence="9" id="KW-0238">DNA-binding</keyword>
<keyword evidence="7" id="KW-0862">Zinc</keyword>
<evidence type="ECO:0000256" key="13">
    <source>
        <dbReference type="SAM" id="MobiDB-lite"/>
    </source>
</evidence>
<feature type="compositionally biased region" description="Gly residues" evidence="13">
    <location>
        <begin position="2525"/>
        <end position="2561"/>
    </location>
</feature>
<feature type="region of interest" description="Disordered" evidence="13">
    <location>
        <begin position="2311"/>
        <end position="2336"/>
    </location>
</feature>
<feature type="compositionally biased region" description="Basic and acidic residues" evidence="13">
    <location>
        <begin position="635"/>
        <end position="649"/>
    </location>
</feature>
<keyword evidence="10" id="KW-0804">Transcription</keyword>
<evidence type="ECO:0000256" key="10">
    <source>
        <dbReference type="ARBA" id="ARBA00023163"/>
    </source>
</evidence>
<feature type="compositionally biased region" description="Polar residues" evidence="13">
    <location>
        <begin position="1341"/>
        <end position="1357"/>
    </location>
</feature>
<keyword evidence="4" id="KW-0479">Metal-binding</keyword>
<feature type="compositionally biased region" description="Polar residues" evidence="13">
    <location>
        <begin position="1260"/>
        <end position="1279"/>
    </location>
</feature>
<evidence type="ECO:0000256" key="4">
    <source>
        <dbReference type="ARBA" id="ARBA00022723"/>
    </source>
</evidence>
<feature type="region of interest" description="Disordered" evidence="13">
    <location>
        <begin position="1029"/>
        <end position="1065"/>
    </location>
</feature>
<feature type="domain" description="C2H2-type" evidence="14">
    <location>
        <begin position="827"/>
        <end position="851"/>
    </location>
</feature>
<feature type="region of interest" description="Disordered" evidence="13">
    <location>
        <begin position="2172"/>
        <end position="2197"/>
    </location>
</feature>
<evidence type="ECO:0000256" key="3">
    <source>
        <dbReference type="ARBA" id="ARBA00022553"/>
    </source>
</evidence>
<dbReference type="PANTHER" id="PTHR15507">
    <property type="entry name" value="ZINC FINGER PROTEIN RLF"/>
    <property type="match status" value="1"/>
</dbReference>
<evidence type="ECO:0000256" key="5">
    <source>
        <dbReference type="ARBA" id="ARBA00022737"/>
    </source>
</evidence>
<feature type="compositionally biased region" description="Polar residues" evidence="13">
    <location>
        <begin position="923"/>
        <end position="938"/>
    </location>
</feature>
<dbReference type="Gene3D" id="3.30.160.60">
    <property type="entry name" value="Classic Zinc Finger"/>
    <property type="match status" value="2"/>
</dbReference>
<evidence type="ECO:0000256" key="12">
    <source>
        <dbReference type="PROSITE-ProRule" id="PRU00042"/>
    </source>
</evidence>
<dbReference type="InterPro" id="IPR057986">
    <property type="entry name" value="TPR_Rlf/292/654"/>
</dbReference>
<feature type="domain" description="C2H2-type" evidence="14">
    <location>
        <begin position="1615"/>
        <end position="1640"/>
    </location>
</feature>
<keyword evidence="8" id="KW-0805">Transcription regulation</keyword>
<evidence type="ECO:0000313" key="16">
    <source>
        <dbReference type="Proteomes" id="UP000694388"/>
    </source>
</evidence>
<dbReference type="Ensembl" id="ENSEBUT00000027203.1">
    <property type="protein sequence ID" value="ENSEBUP00000026627.1"/>
    <property type="gene ID" value="ENSEBUG00000016394.1"/>
</dbReference>
<feature type="region of interest" description="Disordered" evidence="13">
    <location>
        <begin position="617"/>
        <end position="685"/>
    </location>
</feature>
<feature type="compositionally biased region" description="Basic residues" evidence="13">
    <location>
        <begin position="1045"/>
        <end position="1057"/>
    </location>
</feature>
<dbReference type="GeneTree" id="ENSGT00950000183034"/>
<feature type="domain" description="C2H2-type" evidence="14">
    <location>
        <begin position="2037"/>
        <end position="2069"/>
    </location>
</feature>
<comment type="similarity">
    <text evidence="2">Belongs to the krueppel C2H2-type zinc-finger protein family.</text>
</comment>
<evidence type="ECO:0000256" key="9">
    <source>
        <dbReference type="ARBA" id="ARBA00023125"/>
    </source>
</evidence>
<dbReference type="InterPro" id="IPR058902">
    <property type="entry name" value="zf_C2H2_ZNF292/Rlf"/>
</dbReference>
<dbReference type="InterPro" id="IPR013087">
    <property type="entry name" value="Znf_C2H2_type"/>
</dbReference>
<feature type="compositionally biased region" description="Low complexity" evidence="13">
    <location>
        <begin position="664"/>
        <end position="675"/>
    </location>
</feature>
<dbReference type="PROSITE" id="PS50157">
    <property type="entry name" value="ZINC_FINGER_C2H2_2"/>
    <property type="match status" value="6"/>
</dbReference>
<dbReference type="PROSITE" id="PS00028">
    <property type="entry name" value="ZINC_FINGER_C2H2_1"/>
    <property type="match status" value="10"/>
</dbReference>
<feature type="domain" description="C2H2-type" evidence="14">
    <location>
        <begin position="798"/>
        <end position="826"/>
    </location>
</feature>
<reference evidence="15" key="1">
    <citation type="submission" date="2025-08" db="UniProtKB">
        <authorList>
            <consortium name="Ensembl"/>
        </authorList>
    </citation>
    <scope>IDENTIFICATION</scope>
</reference>
<feature type="region of interest" description="Disordered" evidence="13">
    <location>
        <begin position="1531"/>
        <end position="1556"/>
    </location>
</feature>
<feature type="compositionally biased region" description="Low complexity" evidence="13">
    <location>
        <begin position="886"/>
        <end position="897"/>
    </location>
</feature>
<evidence type="ECO:0000256" key="7">
    <source>
        <dbReference type="ARBA" id="ARBA00022833"/>
    </source>
</evidence>
<feature type="compositionally biased region" description="Polar residues" evidence="13">
    <location>
        <begin position="1397"/>
        <end position="1422"/>
    </location>
</feature>
<feature type="compositionally biased region" description="Basic residues" evidence="13">
    <location>
        <begin position="1546"/>
        <end position="1556"/>
    </location>
</feature>
<accession>A0A8C4RAH0</accession>
<feature type="compositionally biased region" description="Basic and acidic residues" evidence="13">
    <location>
        <begin position="1531"/>
        <end position="1545"/>
    </location>
</feature>
<feature type="compositionally biased region" description="Low complexity" evidence="13">
    <location>
        <begin position="1741"/>
        <end position="1760"/>
    </location>
</feature>
<evidence type="ECO:0000256" key="8">
    <source>
        <dbReference type="ARBA" id="ARBA00023015"/>
    </source>
</evidence>
<feature type="region of interest" description="Disordered" evidence="13">
    <location>
        <begin position="2009"/>
        <end position="2028"/>
    </location>
</feature>
<feature type="domain" description="C2H2-type" evidence="14">
    <location>
        <begin position="1849"/>
        <end position="1879"/>
    </location>
</feature>
<feature type="region of interest" description="Disordered" evidence="13">
    <location>
        <begin position="1260"/>
        <end position="1366"/>
    </location>
</feature>
<sequence>MEERTIDEARGALSGRLAALASRLHQGPLAAAEYCRAFCEVLVENSRTIPGAENSPALLTTYKEAISAFTKILPSLSDDCPQVSAVLARLVLCCFELLLYLPASDLPVGVWDAFTLSIEESQATLEQLGHDELRVVVDVVRAGGAWRTPAMLSILHKESVPPEKVDASLLSEGPVMLRLRLSSLVAVGRHVEACHLAECCANLSELGSASATFKLAHLGLVCDTASSDDDLQSEAAHIDGSEALDLVCNLEAAGHAHGARLLCTALLKRKLRNVEKNSTWEIIMLWSQLTRRAWPSESSRFISACLELGSVARTTCHLLFLIRTIQAEVPSDGLEACVQLCIRGLRLQAEDGCESATEEHVSAMVSLCLTLACLMPDDAEVGRACLLTHFFEDISVITYRALEQASSNSEAKPTCSSSLPPSMRCELLLLLKARWPFDPELWDWTSLRQQCLNMLPSEETAKLVPAEGDSVKEEQTSPGVEEHEEEEDKEKKDRSGVKMLSDDGRISWREALAATNLMPGYTINAQHQHNQGGTGLAALKQDMQKSLIDRPQIPSLRTKHRCRLCRRDVGSVRIVRHARKHFVTGQPGCPLCPKRFSNIEEATWHVRLHLRRARKAALSRTAHEKQTKSSRMIHRLVERPRKNPQDKDWTPALAVPLHRESDASSESEPSSSSGSPQLARPSLHRKVKKNQLYGSDFVTFSDDGTSDVDDSSDAFFPHNGSRRERINGTNLTATEVLVDYFGPTIGCDGYLRRHPCPSLQCDKAFKMFKTLVAHVRTVHAMNANVQLAMDALQAGRRRCCRYCRRKFGSTVHLHDHLFISHSGPAPYGCPQMDCSLRFESNEELVRHSASHLKYCGQCAFPGCGEIFGRKQLLYRHEASHYEVHVPGETSEGTETSSPPSPQRPRGRPSLRGHPPSTRGRMRSLTNTTRTPKTSTVQMRTSLKLQKPLKKLFCGIDSCFSTFNWPQSLHRHLETMHGRQGLPLVRSRHIVPEELRGLPTSSLSHSIMDSIKNPPKPTLPAQNADISTILKNPSPHIERSESQRQPRGRRGRGRGRPNKVREPTTGCKHDWEAQWPAIMQDGKFVCTHCSMVYESGKPLGGRITTKRKAEGPLEHLCLTKNKPSKTPIFVKSIKREKGASLPYALQNTTSSGDTKVDITANRPKVEIVERIEDKAGDTTPEIRHASDERIVGDCVAPFSKEKVTLEIDEAIKEPDKTSSRACVERSFINDVPQVPFSQPILPCQRFETKPFTKMLAFDTPSQHSTQLDQPEWKCSSSSGSYGPHRDTNAHTTHIPTTEPYHASLNTNTEPPPHTYEPNFGKPVQTLFSSSEPPITSYDGLGSNLNHPAQSPHVVSTQDPPRSSSYPYCAPSYSNSVTNTHLPLQSVSFQYQQSQSMQKATANNSDSCNKDPSNSIHTKCTESGTLPLSYPNESLAEHSSSFAADLQADGTSCESNIFGEISVSEILETVRQMDLENSEAHGEDDDRDGVDWTSSDNPYNSLYWGTGSDSNDDSHCNLGMDDLFGAFSEAHEDASGTDSKYNEETSTPRKRKSARHRKRATDVNMKVLIRPFICHLEGCKYNALTRSALVNHYMKTHGYSREGVSNLNHCKSSFTPFHCFLSPCTKAFTRNSNLRSHYRSVHRITGEELDKLCSESLKSIATNLSSPIKQEVISHVSCAVKQESPTRNLPAYGQKDLGELTSEDTSQTNTQLLPSSFCMIGRQSGPVDQVAPSVATDTDCKGQIHPPSHPSFSSQISSLSPFGNQDDLANPNLPDSVQSELSKVRLQAAGKSSEAECSTSCENPPALNAESRAQMMQIMQKGKMPATSIKLENDDVSQLNGNTCEKATRPYMCNMTKCRKYFVNFTKLIDHYRDYHNLSSDEVQHYIAPDDADEFREHLNSLGSFTCYSNLSRHEHAEGFGSVESPQKQSPPGFQVISNAAACLSGESSVPQPVENSFTPMPTSEDNSNVPSPATIFAEPAVKNDLSKPVQTGLRGASPCLGAAVNSKNKRLTKKNKGWPAHLSKASTAEQPTSQSMKYLCGMENCTGAFHTSATLRRHMRRKHDHAVAKTHPKPIIQLVRGESGEWIDLCNGTTVIDGNTEVDELPPSILKSSEDTLEICKCSHLNSKHACMLISCSGVLSSSYSLIRHYRRVHRMPAAYIDMHLSRLVINRQRSDQKRHRASADASPSSAKPVDRDRVQNWRRNYDFKVGSKMNRNHAHASSVDCNPVFNSLLNPDPTLASHFDLGIIPDSPLHQGTAPASTLETEAASAYPLKPEDACTSTLHPGAVPTSTLYPGAVAVSTLNPSLTPTSTLEPGVVPTSEFEPNIAPTSTLEPGIASTSMLEPDVVATSVLEKDAAPASTLETDDVPVSPLQQDAAPDSSLENEMALPSLLECRSRQQSTFMSHHQHNSMLGNNEKHTSLSRGPALASLLKSNHTFVSPVNKRQELSSSHPLQTLPTSVNHIPKYANTNQLPHDHNCSLATTMLPSQSSPSHLCHGQALARHLCPGRASAAQLYRGRASAGQMGRGRGSAGQMGRGSAGHMGRGRGSAGHMGRGRGLAGPHGPWPWLRRSDGPRPWLGRPRWAAVVARQARLAAAVAVAQQARLPVARQAIQAAAVPRQTSCAGAERQQASCQSADPRRASFAAAAQIPARCAVAAPLPTRCTAATHLPASYSADFLRARYSVHITNLAQHVLAQKSDFLLLSLTHQICQTTTTFIPLLSTELLPHRFLQASLAHRHRLQAAIPLCRLFQPETPPCQL</sequence>
<organism evidence="15 16">
    <name type="scientific">Eptatretus burgeri</name>
    <name type="common">Inshore hagfish</name>
    <dbReference type="NCBI Taxonomy" id="7764"/>
    <lineage>
        <taxon>Eukaryota</taxon>
        <taxon>Metazoa</taxon>
        <taxon>Chordata</taxon>
        <taxon>Craniata</taxon>
        <taxon>Vertebrata</taxon>
        <taxon>Cyclostomata</taxon>
        <taxon>Myxini</taxon>
        <taxon>Myxiniformes</taxon>
        <taxon>Myxinidae</taxon>
        <taxon>Eptatretinae</taxon>
        <taxon>Eptatretus</taxon>
    </lineage>
</organism>
<keyword evidence="11" id="KW-0539">Nucleus</keyword>
<comment type="subcellular location">
    <subcellularLocation>
        <location evidence="1">Nucleus</location>
    </subcellularLocation>
</comment>
<keyword evidence="5" id="KW-0677">Repeat</keyword>
<reference evidence="15" key="2">
    <citation type="submission" date="2025-09" db="UniProtKB">
        <authorList>
            <consortium name="Ensembl"/>
        </authorList>
    </citation>
    <scope>IDENTIFICATION</scope>
</reference>
<dbReference type="SMART" id="SM00355">
    <property type="entry name" value="ZnF_C2H2"/>
    <property type="match status" value="12"/>
</dbReference>
<dbReference type="Pfam" id="PF25580">
    <property type="entry name" value="TPR_Rlf"/>
    <property type="match status" value="1"/>
</dbReference>
<feature type="region of interest" description="Disordered" evidence="13">
    <location>
        <begin position="1727"/>
        <end position="1773"/>
    </location>
</feature>
<keyword evidence="16" id="KW-1185">Reference proteome</keyword>
<dbReference type="Pfam" id="PF26218">
    <property type="entry name" value="zf_C2H2_ZNF292"/>
    <property type="match status" value="1"/>
</dbReference>
<feature type="domain" description="C2H2-type" evidence="14">
    <location>
        <begin position="754"/>
        <end position="784"/>
    </location>
</feature>
<dbReference type="GO" id="GO:0008270">
    <property type="term" value="F:zinc ion binding"/>
    <property type="evidence" value="ECO:0007669"/>
    <property type="project" value="UniProtKB-KW"/>
</dbReference>
<evidence type="ECO:0000256" key="1">
    <source>
        <dbReference type="ARBA" id="ARBA00004123"/>
    </source>
</evidence>
<dbReference type="Proteomes" id="UP000694388">
    <property type="component" value="Unplaced"/>
</dbReference>
<feature type="region of interest" description="Disordered" evidence="13">
    <location>
        <begin position="884"/>
        <end position="938"/>
    </location>
</feature>
<evidence type="ECO:0000256" key="6">
    <source>
        <dbReference type="ARBA" id="ARBA00022771"/>
    </source>
</evidence>
<name>A0A8C4RAH0_EPTBU</name>
<dbReference type="GO" id="GO:0003677">
    <property type="term" value="F:DNA binding"/>
    <property type="evidence" value="ECO:0007669"/>
    <property type="project" value="UniProtKB-KW"/>
</dbReference>
<keyword evidence="6 12" id="KW-0863">Zinc-finger</keyword>
<feature type="compositionally biased region" description="Basic and acidic residues" evidence="13">
    <location>
        <begin position="489"/>
        <end position="499"/>
    </location>
</feature>
<evidence type="ECO:0000259" key="14">
    <source>
        <dbReference type="PROSITE" id="PS50157"/>
    </source>
</evidence>
<dbReference type="PANTHER" id="PTHR15507:SF17">
    <property type="entry name" value="C2H2-TYPE DOMAIN-CONTAINING PROTEIN"/>
    <property type="match status" value="1"/>
</dbReference>
<dbReference type="GO" id="GO:0005634">
    <property type="term" value="C:nucleus"/>
    <property type="evidence" value="ECO:0007669"/>
    <property type="project" value="UniProtKB-SubCell"/>
</dbReference>
<feature type="region of interest" description="Disordered" evidence="13">
    <location>
        <begin position="462"/>
        <end position="499"/>
    </location>
</feature>
<evidence type="ECO:0000313" key="15">
    <source>
        <dbReference type="Ensembl" id="ENSEBUP00000026627.1"/>
    </source>
</evidence>
<feature type="region of interest" description="Disordered" evidence="13">
    <location>
        <begin position="2359"/>
        <end position="2382"/>
    </location>
</feature>
<feature type="region of interest" description="Disordered" evidence="13">
    <location>
        <begin position="2517"/>
        <end position="2568"/>
    </location>
</feature>
<dbReference type="InterPro" id="IPR052251">
    <property type="entry name" value="GH-ZnFinger_Regulators"/>
</dbReference>
<proteinExistence type="inferred from homology"/>
<evidence type="ECO:0000256" key="2">
    <source>
        <dbReference type="ARBA" id="ARBA00006991"/>
    </source>
</evidence>
<evidence type="ECO:0000256" key="11">
    <source>
        <dbReference type="ARBA" id="ARBA00023242"/>
    </source>
</evidence>
<keyword evidence="3" id="KW-0597">Phosphoprotein</keyword>
<dbReference type="GO" id="GO:0000981">
    <property type="term" value="F:DNA-binding transcription factor activity, RNA polymerase II-specific"/>
    <property type="evidence" value="ECO:0007669"/>
    <property type="project" value="TreeGrafter"/>
</dbReference>
<feature type="region of interest" description="Disordered" evidence="13">
    <location>
        <begin position="1393"/>
        <end position="1422"/>
    </location>
</feature>
<protein>
    <recommendedName>
        <fullName evidence="14">C2H2-type domain-containing protein</fullName>
    </recommendedName>
</protein>